<name>R1CRJ4_9FIRM</name>
<keyword evidence="10" id="KW-1185">Reference proteome</keyword>
<feature type="domain" description="RNA-binding S4" evidence="8">
    <location>
        <begin position="17"/>
        <end position="81"/>
    </location>
</feature>
<dbReference type="GO" id="GO:0120159">
    <property type="term" value="F:rRNA pseudouridine synthase activity"/>
    <property type="evidence" value="ECO:0007669"/>
    <property type="project" value="UniProtKB-ARBA"/>
</dbReference>
<evidence type="ECO:0000256" key="4">
    <source>
        <dbReference type="ARBA" id="ARBA00023235"/>
    </source>
</evidence>
<dbReference type="EMBL" id="ARZA01000066">
    <property type="protein sequence ID" value="EOD01296.1"/>
    <property type="molecule type" value="Genomic_DNA"/>
</dbReference>
<evidence type="ECO:0000256" key="1">
    <source>
        <dbReference type="ARBA" id="ARBA00000073"/>
    </source>
</evidence>
<dbReference type="CDD" id="cd00165">
    <property type="entry name" value="S4"/>
    <property type="match status" value="1"/>
</dbReference>
<keyword evidence="4 7" id="KW-0413">Isomerase</keyword>
<evidence type="ECO:0000256" key="3">
    <source>
        <dbReference type="ARBA" id="ARBA00022884"/>
    </source>
</evidence>
<dbReference type="PROSITE" id="PS01129">
    <property type="entry name" value="PSI_RLU"/>
    <property type="match status" value="1"/>
</dbReference>
<evidence type="ECO:0000313" key="10">
    <source>
        <dbReference type="Proteomes" id="UP000013378"/>
    </source>
</evidence>
<dbReference type="GO" id="GO:0016829">
    <property type="term" value="F:lyase activity"/>
    <property type="evidence" value="ECO:0007669"/>
    <property type="project" value="UniProtKB-KW"/>
</dbReference>
<comment type="catalytic activity">
    <reaction evidence="1 7">
        <text>a uridine in RNA = a pseudouridine in RNA</text>
        <dbReference type="Rhea" id="RHEA:48348"/>
        <dbReference type="Rhea" id="RHEA-COMP:12068"/>
        <dbReference type="Rhea" id="RHEA-COMP:12069"/>
        <dbReference type="ChEBI" id="CHEBI:65314"/>
        <dbReference type="ChEBI" id="CHEBI:65315"/>
    </reaction>
</comment>
<dbReference type="EC" id="5.4.99.-" evidence="7"/>
<keyword evidence="9" id="KW-0456">Lyase</keyword>
<dbReference type="SUPFAM" id="SSF55174">
    <property type="entry name" value="Alpha-L RNA-binding motif"/>
    <property type="match status" value="1"/>
</dbReference>
<comment type="function">
    <text evidence="7">Responsible for synthesis of pseudouridine from uracil.</text>
</comment>
<evidence type="ECO:0000256" key="6">
    <source>
        <dbReference type="PROSITE-ProRule" id="PRU00182"/>
    </source>
</evidence>
<dbReference type="PANTHER" id="PTHR21600">
    <property type="entry name" value="MITOCHONDRIAL RNA PSEUDOURIDINE SYNTHASE"/>
    <property type="match status" value="1"/>
</dbReference>
<evidence type="ECO:0000256" key="7">
    <source>
        <dbReference type="RuleBase" id="RU362028"/>
    </source>
</evidence>
<dbReference type="eggNOG" id="COG0564">
    <property type="taxonomic scope" value="Bacteria"/>
</dbReference>
<protein>
    <recommendedName>
        <fullName evidence="7">Pseudouridine synthase</fullName>
        <ecNumber evidence="7">5.4.99.-</ecNumber>
    </recommendedName>
</protein>
<dbReference type="Pfam" id="PF01479">
    <property type="entry name" value="S4"/>
    <property type="match status" value="1"/>
</dbReference>
<dbReference type="InterPro" id="IPR002942">
    <property type="entry name" value="S4_RNA-bd"/>
</dbReference>
<evidence type="ECO:0000259" key="8">
    <source>
        <dbReference type="SMART" id="SM00363"/>
    </source>
</evidence>
<dbReference type="InterPro" id="IPR020103">
    <property type="entry name" value="PsdUridine_synth_cat_dom_sf"/>
</dbReference>
<accession>R1CRJ4</accession>
<dbReference type="InterPro" id="IPR050188">
    <property type="entry name" value="RluA_PseudoU_synthase"/>
</dbReference>
<reference evidence="9 10" key="1">
    <citation type="journal article" date="2015" name="Geomicrobiol. J.">
        <title>Caldisalinibacter kiritimatiensis gen. nov., sp. nov., a moderately thermohalophilic thiosulfate-reducing bacterium from a hypersaline microbial mat.</title>
        <authorList>
            <person name="Ben Hania W."/>
            <person name="Joseph M."/>
            <person name="Fiebig A."/>
            <person name="Bunk B."/>
            <person name="Klenk H.-P."/>
            <person name="Fardeau M.-L."/>
            <person name="Spring S."/>
        </authorList>
    </citation>
    <scope>NUCLEOTIDE SEQUENCE [LARGE SCALE GENOMIC DNA]</scope>
    <source>
        <strain evidence="9 10">L21-TH-D2</strain>
    </source>
</reference>
<dbReference type="NCBIfam" id="TIGR00005">
    <property type="entry name" value="rluA_subfam"/>
    <property type="match status" value="1"/>
</dbReference>
<dbReference type="InterPro" id="IPR006224">
    <property type="entry name" value="PsdUridine_synth_RluA-like_CS"/>
</dbReference>
<dbReference type="InterPro" id="IPR006225">
    <property type="entry name" value="PsdUridine_synth_RluC/D"/>
</dbReference>
<evidence type="ECO:0000256" key="2">
    <source>
        <dbReference type="ARBA" id="ARBA00010876"/>
    </source>
</evidence>
<keyword evidence="3 6" id="KW-0694">RNA-binding</keyword>
<comment type="caution">
    <text evidence="9">The sequence shown here is derived from an EMBL/GenBank/DDBJ whole genome shotgun (WGS) entry which is preliminary data.</text>
</comment>
<dbReference type="GO" id="GO:0000455">
    <property type="term" value="P:enzyme-directed rRNA pseudouridine synthesis"/>
    <property type="evidence" value="ECO:0007669"/>
    <property type="project" value="TreeGrafter"/>
</dbReference>
<evidence type="ECO:0000256" key="5">
    <source>
        <dbReference type="PIRSR" id="PIRSR606225-1"/>
    </source>
</evidence>
<evidence type="ECO:0000313" key="9">
    <source>
        <dbReference type="EMBL" id="EOD01296.1"/>
    </source>
</evidence>
<dbReference type="SUPFAM" id="SSF55120">
    <property type="entry name" value="Pseudouridine synthase"/>
    <property type="match status" value="1"/>
</dbReference>
<dbReference type="OrthoDB" id="9807829at2"/>
<dbReference type="CDD" id="cd02869">
    <property type="entry name" value="PseudoU_synth_RluA_like"/>
    <property type="match status" value="1"/>
</dbReference>
<dbReference type="PROSITE" id="PS50889">
    <property type="entry name" value="S4"/>
    <property type="match status" value="1"/>
</dbReference>
<dbReference type="Gene3D" id="3.10.290.10">
    <property type="entry name" value="RNA-binding S4 domain"/>
    <property type="match status" value="1"/>
</dbReference>
<dbReference type="Pfam" id="PF00849">
    <property type="entry name" value="PseudoU_synth_2"/>
    <property type="match status" value="1"/>
</dbReference>
<proteinExistence type="inferred from homology"/>
<dbReference type="STRING" id="1304284.L21TH_0650"/>
<dbReference type="InterPro" id="IPR036986">
    <property type="entry name" value="S4_RNA-bd_sf"/>
</dbReference>
<comment type="similarity">
    <text evidence="2 7">Belongs to the pseudouridine synthase RluA family.</text>
</comment>
<dbReference type="PANTHER" id="PTHR21600:SF44">
    <property type="entry name" value="RIBOSOMAL LARGE SUBUNIT PSEUDOURIDINE SYNTHASE D"/>
    <property type="match status" value="1"/>
</dbReference>
<feature type="active site" evidence="5">
    <location>
        <position position="140"/>
    </location>
</feature>
<gene>
    <name evidence="9" type="ORF">L21TH_0650</name>
</gene>
<dbReference type="SMART" id="SM00363">
    <property type="entry name" value="S4"/>
    <property type="match status" value="1"/>
</dbReference>
<dbReference type="AlphaFoldDB" id="R1CRJ4"/>
<dbReference type="PATRIC" id="fig|1304284.3.peg.639"/>
<dbReference type="FunFam" id="3.30.2350.10:FF:000006">
    <property type="entry name" value="Pseudouridine synthase"/>
    <property type="match status" value="1"/>
</dbReference>
<dbReference type="Gene3D" id="3.30.2350.10">
    <property type="entry name" value="Pseudouridine synthase"/>
    <property type="match status" value="1"/>
</dbReference>
<organism evidence="9 10">
    <name type="scientific">Caldisalinibacter kiritimatiensis</name>
    <dbReference type="NCBI Taxonomy" id="1304284"/>
    <lineage>
        <taxon>Bacteria</taxon>
        <taxon>Bacillati</taxon>
        <taxon>Bacillota</taxon>
        <taxon>Tissierellia</taxon>
        <taxon>Tissierellales</taxon>
        <taxon>Thermohalobacteraceae</taxon>
        <taxon>Caldisalinibacter</taxon>
    </lineage>
</organism>
<sequence length="311" mass="35521">MEIKDVVEIIVQQQNNVRLDTFLAQELNKVSRSFIQKLIKKNLVEVNDKKVKPKYKVCEGDKIVVKLPAPKKLEVKPEDIPINIVYEDNDVAVVNKPQGMVVHPAPGNYSGTLVNALLYYLENLSSINGVIRPGIVHRIDKDTSGLLMIAKNDNAHIKLSEQLKEHNITRIYYTLVKGNITEDKGTINAPIGRHPVERKRMAVTDKNSKDAITHFQVLERFIDYTLLKVKLETGRTHQIRVHMSYINHPVVGDPVYGSKNNKFNLNGQLLHAKVIGFKHPRTGEYMEFDSELPEHFVKVLNVLRNQKKSRQ</sequence>
<dbReference type="Proteomes" id="UP000013378">
    <property type="component" value="Unassembled WGS sequence"/>
</dbReference>
<dbReference type="GO" id="GO:0003723">
    <property type="term" value="F:RNA binding"/>
    <property type="evidence" value="ECO:0007669"/>
    <property type="project" value="UniProtKB-KW"/>
</dbReference>
<dbReference type="InterPro" id="IPR006145">
    <property type="entry name" value="PsdUridine_synth_RsuA/RluA"/>
</dbReference>